<dbReference type="EC" id="2.4.1.-" evidence="11"/>
<dbReference type="WBParaSite" id="PSAMB.scaffold1851size27257.g15228.t1">
    <property type="protein sequence ID" value="PSAMB.scaffold1851size27257.g15228.t1"/>
    <property type="gene ID" value="PSAMB.scaffold1851size27257.g15228"/>
</dbReference>
<dbReference type="Pfam" id="PF01762">
    <property type="entry name" value="Galactosyl_T"/>
    <property type="match status" value="1"/>
</dbReference>
<keyword evidence="5 11" id="KW-0812">Transmembrane</keyword>
<evidence type="ECO:0000256" key="10">
    <source>
        <dbReference type="ARBA" id="ARBA00023180"/>
    </source>
</evidence>
<evidence type="ECO:0000256" key="1">
    <source>
        <dbReference type="ARBA" id="ARBA00004323"/>
    </source>
</evidence>
<dbReference type="AlphaFoldDB" id="A0A914VEE0"/>
<evidence type="ECO:0000256" key="9">
    <source>
        <dbReference type="ARBA" id="ARBA00023136"/>
    </source>
</evidence>
<keyword evidence="13" id="KW-1185">Reference proteome</keyword>
<keyword evidence="6 11" id="KW-0735">Signal-anchor</keyword>
<evidence type="ECO:0000313" key="13">
    <source>
        <dbReference type="Proteomes" id="UP000887566"/>
    </source>
</evidence>
<dbReference type="GO" id="GO:0000139">
    <property type="term" value="C:Golgi membrane"/>
    <property type="evidence" value="ECO:0007669"/>
    <property type="project" value="UniProtKB-SubCell"/>
</dbReference>
<accession>A0A914VEE0</accession>
<evidence type="ECO:0000256" key="4">
    <source>
        <dbReference type="ARBA" id="ARBA00022679"/>
    </source>
</evidence>
<feature type="region of interest" description="Disordered" evidence="12">
    <location>
        <begin position="384"/>
        <end position="434"/>
    </location>
</feature>
<comment type="similarity">
    <text evidence="2 11">Belongs to the glycosyltransferase 31 family.</text>
</comment>
<name>A0A914VEE0_9BILA</name>
<evidence type="ECO:0000256" key="3">
    <source>
        <dbReference type="ARBA" id="ARBA00022676"/>
    </source>
</evidence>
<dbReference type="FunFam" id="3.90.550.50:FF:000001">
    <property type="entry name" value="Hexosyltransferase"/>
    <property type="match status" value="1"/>
</dbReference>
<keyword evidence="3 11" id="KW-0328">Glycosyltransferase</keyword>
<dbReference type="PANTHER" id="PTHR11214">
    <property type="entry name" value="BETA-1,3-N-ACETYLGLUCOSAMINYLTRANSFERASE"/>
    <property type="match status" value="1"/>
</dbReference>
<evidence type="ECO:0000256" key="8">
    <source>
        <dbReference type="ARBA" id="ARBA00023034"/>
    </source>
</evidence>
<evidence type="ECO:0000256" key="7">
    <source>
        <dbReference type="ARBA" id="ARBA00022989"/>
    </source>
</evidence>
<keyword evidence="9 11" id="KW-0472">Membrane</keyword>
<keyword evidence="8 11" id="KW-0333">Golgi apparatus</keyword>
<dbReference type="PANTHER" id="PTHR11214:SF3">
    <property type="entry name" value="BETA-1,3-GALACTOSYLTRANSFERASE 6"/>
    <property type="match status" value="1"/>
</dbReference>
<protein>
    <recommendedName>
        <fullName evidence="11">Hexosyltransferase</fullName>
        <ecNumber evidence="11">2.4.1.-</ecNumber>
    </recommendedName>
</protein>
<feature type="transmembrane region" description="Helical" evidence="11">
    <location>
        <begin position="20"/>
        <end position="39"/>
    </location>
</feature>
<dbReference type="GO" id="GO:0006493">
    <property type="term" value="P:protein O-linked glycosylation"/>
    <property type="evidence" value="ECO:0007669"/>
    <property type="project" value="TreeGrafter"/>
</dbReference>
<dbReference type="InterPro" id="IPR002659">
    <property type="entry name" value="Glyco_trans_31"/>
</dbReference>
<dbReference type="GO" id="GO:0016758">
    <property type="term" value="F:hexosyltransferase activity"/>
    <property type="evidence" value="ECO:0007669"/>
    <property type="project" value="InterPro"/>
</dbReference>
<evidence type="ECO:0000313" key="14">
    <source>
        <dbReference type="WBParaSite" id="PSAMB.scaffold1851size27257.g15228.t1"/>
    </source>
</evidence>
<evidence type="ECO:0000256" key="5">
    <source>
        <dbReference type="ARBA" id="ARBA00022692"/>
    </source>
</evidence>
<sequence>MGTPYRKTIFTMKTIILCHWKRSTFLFFLLILSTIFFFYSPNDPRISAELFNVNTLRRVQPILRLKTTSTVPTTTTTTTSQVYRATFKDVSYTYSFLLTPVDDVCEKGPDYEVVVFIISAAEEIAQREAIRSSWAEKAADTRALVLFVVGYTPKLVANLNAEQEQNNDMIVSTIQEHYRNLTLKVMSALEWKNSRCSNVNFLFKTDSDVVVNPTELVKYCQARKDRKNTIFGHVWSKVKPNRSANHRWFTSNESYSQTFWPPYTSGPGYLMTADVPAQLLSSSSHYNFVAIEDSFLTGVLANHTNVNRIHDSNSFRWWKWKRFDACNPKDTHVISVHGFNTPDAMKKAWRDISTVKCNRRHFQDYRDPREDRRRMMLNEFHQLHRRPPPGMHASPGIARGRGWPGGREAENEYGGGSDGDGEGTIPPEWRRRKV</sequence>
<reference evidence="14" key="1">
    <citation type="submission" date="2022-11" db="UniProtKB">
        <authorList>
            <consortium name="WormBaseParasite"/>
        </authorList>
    </citation>
    <scope>IDENTIFICATION</scope>
</reference>
<keyword evidence="7 11" id="KW-1133">Transmembrane helix</keyword>
<dbReference type="Gene3D" id="3.90.550.50">
    <property type="match status" value="1"/>
</dbReference>
<comment type="subcellular location">
    <subcellularLocation>
        <location evidence="1 11">Golgi apparatus membrane</location>
        <topology evidence="1 11">Single-pass type II membrane protein</topology>
    </subcellularLocation>
</comment>
<evidence type="ECO:0000256" key="6">
    <source>
        <dbReference type="ARBA" id="ARBA00022968"/>
    </source>
</evidence>
<evidence type="ECO:0000256" key="2">
    <source>
        <dbReference type="ARBA" id="ARBA00008661"/>
    </source>
</evidence>
<dbReference type="Proteomes" id="UP000887566">
    <property type="component" value="Unplaced"/>
</dbReference>
<keyword evidence="4" id="KW-0808">Transferase</keyword>
<keyword evidence="10" id="KW-0325">Glycoprotein</keyword>
<proteinExistence type="inferred from homology"/>
<evidence type="ECO:0000256" key="12">
    <source>
        <dbReference type="SAM" id="MobiDB-lite"/>
    </source>
</evidence>
<organism evidence="13 14">
    <name type="scientific">Plectus sambesii</name>
    <dbReference type="NCBI Taxonomy" id="2011161"/>
    <lineage>
        <taxon>Eukaryota</taxon>
        <taxon>Metazoa</taxon>
        <taxon>Ecdysozoa</taxon>
        <taxon>Nematoda</taxon>
        <taxon>Chromadorea</taxon>
        <taxon>Plectida</taxon>
        <taxon>Plectina</taxon>
        <taxon>Plectoidea</taxon>
        <taxon>Plectidae</taxon>
        <taxon>Plectus</taxon>
    </lineage>
</organism>
<evidence type="ECO:0000256" key="11">
    <source>
        <dbReference type="RuleBase" id="RU363063"/>
    </source>
</evidence>